<accession>A0AAW4NGB5</accession>
<evidence type="ECO:0000313" key="1">
    <source>
        <dbReference type="EMBL" id="MBV3408939.1"/>
    </source>
</evidence>
<dbReference type="RefSeq" id="WP_217326867.1">
    <property type="nucleotide sequence ID" value="NZ_JAHOEK010000030.1"/>
</dbReference>
<comment type="caution">
    <text evidence="1">The sequence shown here is derived from an EMBL/GenBank/DDBJ whole genome shotgun (WGS) entry which is preliminary data.</text>
</comment>
<dbReference type="EMBL" id="JAHOEP010000031">
    <property type="protein sequence ID" value="MBV3408939.1"/>
    <property type="molecule type" value="Genomic_DNA"/>
</dbReference>
<dbReference type="AlphaFoldDB" id="A0AAW4NGB5"/>
<organism evidence="1 2">
    <name type="scientific">Segatella copri</name>
    <dbReference type="NCBI Taxonomy" id="165179"/>
    <lineage>
        <taxon>Bacteria</taxon>
        <taxon>Pseudomonadati</taxon>
        <taxon>Bacteroidota</taxon>
        <taxon>Bacteroidia</taxon>
        <taxon>Bacteroidales</taxon>
        <taxon>Prevotellaceae</taxon>
        <taxon>Segatella</taxon>
    </lineage>
</organism>
<reference evidence="1" key="1">
    <citation type="submission" date="2021-06" db="EMBL/GenBank/DDBJ databases">
        <title>Collection of gut derived symbiotic bacterial strains cultured from healthy donors.</title>
        <authorList>
            <person name="Lin H."/>
            <person name="Littmann E."/>
            <person name="Pamer E.G."/>
        </authorList>
    </citation>
    <scope>NUCLEOTIDE SEQUENCE</scope>
    <source>
        <strain evidence="1">MSK.21.60</strain>
    </source>
</reference>
<protein>
    <submittedName>
        <fullName evidence="1">Uncharacterized protein</fullName>
    </submittedName>
</protein>
<name>A0AAW4NGB5_9BACT</name>
<gene>
    <name evidence="1" type="ORF">KSW80_11090</name>
</gene>
<dbReference type="Proteomes" id="UP001196316">
    <property type="component" value="Unassembled WGS sequence"/>
</dbReference>
<sequence>MDETRAGEHVSAQIARMGKVEGLSKGNFALPDGYNFQIKNDGIQPVTLQVRLARMEQGEFIETTFNVGWNPEIVREIKATSLSGINLKWGY</sequence>
<evidence type="ECO:0000313" key="2">
    <source>
        <dbReference type="Proteomes" id="UP001196316"/>
    </source>
</evidence>
<proteinExistence type="predicted"/>